<reference evidence="4" key="1">
    <citation type="journal article" date="2015" name="Proc. Natl. Acad. Sci. U.S.A.">
        <title>Networks of energetic and metabolic interactions define dynamics in microbial communities.</title>
        <authorList>
            <person name="Embree M."/>
            <person name="Liu J.K."/>
            <person name="Al-Bassam M.M."/>
            <person name="Zengler K."/>
        </authorList>
    </citation>
    <scope>NUCLEOTIDE SEQUENCE</scope>
</reference>
<keyword evidence="1" id="KW-0597">Phosphoprotein</keyword>
<dbReference type="Pfam" id="PF00072">
    <property type="entry name" value="Response_reg"/>
    <property type="match status" value="1"/>
</dbReference>
<organism evidence="4">
    <name type="scientific">hydrocarbon metagenome</name>
    <dbReference type="NCBI Taxonomy" id="938273"/>
    <lineage>
        <taxon>unclassified sequences</taxon>
        <taxon>metagenomes</taxon>
        <taxon>ecological metagenomes</taxon>
    </lineage>
</organism>
<feature type="domain" description="Response regulatory" evidence="3">
    <location>
        <begin position="9"/>
        <end position="128"/>
    </location>
</feature>
<dbReference type="GO" id="GO:0000160">
    <property type="term" value="P:phosphorelay signal transduction system"/>
    <property type="evidence" value="ECO:0007669"/>
    <property type="project" value="UniProtKB-KW"/>
</dbReference>
<dbReference type="GO" id="GO:0016301">
    <property type="term" value="F:kinase activity"/>
    <property type="evidence" value="ECO:0007669"/>
    <property type="project" value="UniProtKB-KW"/>
</dbReference>
<dbReference type="CDD" id="cd17546">
    <property type="entry name" value="REC_hyHK_CKI1_RcsC-like"/>
    <property type="match status" value="1"/>
</dbReference>
<dbReference type="InterPro" id="IPR001789">
    <property type="entry name" value="Sig_transdc_resp-reg_receiver"/>
</dbReference>
<dbReference type="EMBL" id="LNQE01000098">
    <property type="protein sequence ID" value="KUG29349.1"/>
    <property type="molecule type" value="Genomic_DNA"/>
</dbReference>
<keyword evidence="4" id="KW-0808">Transferase</keyword>
<gene>
    <name evidence="4" type="ORF">ASZ90_000757</name>
</gene>
<accession>A0A0W8G867</accession>
<evidence type="ECO:0000259" key="3">
    <source>
        <dbReference type="PROSITE" id="PS50110"/>
    </source>
</evidence>
<evidence type="ECO:0000256" key="2">
    <source>
        <dbReference type="ARBA" id="ARBA00023012"/>
    </source>
</evidence>
<name>A0A0W8G867_9ZZZZ</name>
<dbReference type="Gene3D" id="3.40.50.2300">
    <property type="match status" value="1"/>
</dbReference>
<keyword evidence="4" id="KW-0418">Kinase</keyword>
<protein>
    <submittedName>
        <fullName evidence="4">Multi-sensor hybrid histidine kinase</fullName>
    </submittedName>
</protein>
<dbReference type="PANTHER" id="PTHR45339:SF1">
    <property type="entry name" value="HYBRID SIGNAL TRANSDUCTION HISTIDINE KINASE J"/>
    <property type="match status" value="1"/>
</dbReference>
<dbReference type="InterPro" id="IPR011006">
    <property type="entry name" value="CheY-like_superfamily"/>
</dbReference>
<sequence length="151" mass="16309">MEQPHDGPRILVAEDNLVNRRLISRVLERLGIGARLVENGQEALEALAGECFSLVLMDVQMPVMDGLEATRRIRAGEAAAVTADIPVIAMTAHTHEDDRKQCLAAGMTDHLSKPIDIAELRSIIARHLPRPEPAASMLPGLIPLSCPSPKG</sequence>
<dbReference type="PANTHER" id="PTHR45339">
    <property type="entry name" value="HYBRID SIGNAL TRANSDUCTION HISTIDINE KINASE J"/>
    <property type="match status" value="1"/>
</dbReference>
<dbReference type="PROSITE" id="PS50110">
    <property type="entry name" value="RESPONSE_REGULATORY"/>
    <property type="match status" value="1"/>
</dbReference>
<comment type="caution">
    <text evidence="4">The sequence shown here is derived from an EMBL/GenBank/DDBJ whole genome shotgun (WGS) entry which is preliminary data.</text>
</comment>
<dbReference type="SMART" id="SM00448">
    <property type="entry name" value="REC"/>
    <property type="match status" value="1"/>
</dbReference>
<proteinExistence type="predicted"/>
<keyword evidence="2" id="KW-0902">Two-component regulatory system</keyword>
<dbReference type="AlphaFoldDB" id="A0A0W8G867"/>
<evidence type="ECO:0000313" key="4">
    <source>
        <dbReference type="EMBL" id="KUG29349.1"/>
    </source>
</evidence>
<dbReference type="SUPFAM" id="SSF52172">
    <property type="entry name" value="CheY-like"/>
    <property type="match status" value="1"/>
</dbReference>
<evidence type="ECO:0000256" key="1">
    <source>
        <dbReference type="ARBA" id="ARBA00022553"/>
    </source>
</evidence>